<proteinExistence type="predicted"/>
<dbReference type="EMBL" id="MU970247">
    <property type="protein sequence ID" value="KAK9318998.1"/>
    <property type="molecule type" value="Genomic_DNA"/>
</dbReference>
<evidence type="ECO:0000313" key="2">
    <source>
        <dbReference type="Proteomes" id="UP001489719"/>
    </source>
</evidence>
<comment type="caution">
    <text evidence="1">The sequence shown here is derived from an EMBL/GenBank/DDBJ whole genome shotgun (WGS) entry which is preliminary data.</text>
</comment>
<gene>
    <name evidence="1" type="ORF">V1517DRAFT_333944</name>
</gene>
<evidence type="ECO:0000313" key="1">
    <source>
        <dbReference type="EMBL" id="KAK9318998.1"/>
    </source>
</evidence>
<protein>
    <submittedName>
        <fullName evidence="1">Uncharacterized protein</fullName>
    </submittedName>
</protein>
<name>A0ACC3TFV9_9ASCO</name>
<reference evidence="2" key="1">
    <citation type="journal article" date="2024" name="Front. Bioeng. Biotechnol.">
        <title>Genome-scale model development and genomic sequencing of the oleaginous clade Lipomyces.</title>
        <authorList>
            <person name="Czajka J.J."/>
            <person name="Han Y."/>
            <person name="Kim J."/>
            <person name="Mondo S.J."/>
            <person name="Hofstad B.A."/>
            <person name="Robles A."/>
            <person name="Haridas S."/>
            <person name="Riley R."/>
            <person name="LaButti K."/>
            <person name="Pangilinan J."/>
            <person name="Andreopoulos W."/>
            <person name="Lipzen A."/>
            <person name="Yan J."/>
            <person name="Wang M."/>
            <person name="Ng V."/>
            <person name="Grigoriev I.V."/>
            <person name="Spatafora J.W."/>
            <person name="Magnuson J.K."/>
            <person name="Baker S.E."/>
            <person name="Pomraning K.R."/>
        </authorList>
    </citation>
    <scope>NUCLEOTIDE SEQUENCE [LARGE SCALE GENOMIC DNA]</scope>
    <source>
        <strain evidence="2">CBS 10300</strain>
    </source>
</reference>
<sequence length="111" mass="13225">MTSFWMTMICGSMARELKLLYWYTLTRRRSLIILAQLHFRTSQIREQKWGHVTIRGGIYPSTQLNIQHSYYGPLEYRGHPWADKLEEAYIEVWRQDTRLANNSIQSTGRSD</sequence>
<keyword evidence="2" id="KW-1185">Reference proteome</keyword>
<dbReference type="Proteomes" id="UP001489719">
    <property type="component" value="Unassembled WGS sequence"/>
</dbReference>
<accession>A0ACC3TFV9</accession>
<organism evidence="1 2">
    <name type="scientific">Lipomyces orientalis</name>
    <dbReference type="NCBI Taxonomy" id="1233043"/>
    <lineage>
        <taxon>Eukaryota</taxon>
        <taxon>Fungi</taxon>
        <taxon>Dikarya</taxon>
        <taxon>Ascomycota</taxon>
        <taxon>Saccharomycotina</taxon>
        <taxon>Lipomycetes</taxon>
        <taxon>Lipomycetales</taxon>
        <taxon>Lipomycetaceae</taxon>
        <taxon>Lipomyces</taxon>
    </lineage>
</organism>